<protein>
    <submittedName>
        <fullName evidence="1">Uncharacterized protein</fullName>
    </submittedName>
</protein>
<gene>
    <name evidence="1" type="ORF">FBZ93_102167</name>
</gene>
<comment type="caution">
    <text evidence="1">The sequence shown here is derived from an EMBL/GenBank/DDBJ whole genome shotgun (WGS) entry which is preliminary data.</text>
</comment>
<evidence type="ECO:0000313" key="1">
    <source>
        <dbReference type="EMBL" id="TWC05854.1"/>
    </source>
</evidence>
<accession>A0A560ME06</accession>
<proteinExistence type="predicted"/>
<dbReference type="OrthoDB" id="8139096at2"/>
<reference evidence="1 2" key="1">
    <citation type="submission" date="2019-06" db="EMBL/GenBank/DDBJ databases">
        <title>Genomic Encyclopedia of Type Strains, Phase IV (KMG-V): Genome sequencing to study the core and pangenomes of soil and plant-associated prokaryotes.</title>
        <authorList>
            <person name="Whitman W."/>
        </authorList>
    </citation>
    <scope>NUCLEOTIDE SEQUENCE [LARGE SCALE GENOMIC DNA]</scope>
    <source>
        <strain evidence="1 2">BR 10355</strain>
    </source>
</reference>
<dbReference type="Proteomes" id="UP000321304">
    <property type="component" value="Unassembled WGS sequence"/>
</dbReference>
<evidence type="ECO:0000313" key="2">
    <source>
        <dbReference type="Proteomes" id="UP000321304"/>
    </source>
</evidence>
<sequence length="106" mass="11965">MSDLRGQSPRRYVVDVSGRRVLVGLTLEETSEFEGLDTSLPVLDGEGQDRDALGREALDREALGAEPVPSAVEGRWLELYHKHDKAWIKWKADLRAGQERDSPFFN</sequence>
<dbReference type="RefSeq" id="WP_146984880.1">
    <property type="nucleotide sequence ID" value="NZ_VITY01000002.1"/>
</dbReference>
<keyword evidence="2" id="KW-1185">Reference proteome</keyword>
<dbReference type="AlphaFoldDB" id="A0A560ME06"/>
<name>A0A560ME06_9BRAD</name>
<organism evidence="1 2">
    <name type="scientific">Bradyrhizobium macuxiense</name>
    <dbReference type="NCBI Taxonomy" id="1755647"/>
    <lineage>
        <taxon>Bacteria</taxon>
        <taxon>Pseudomonadati</taxon>
        <taxon>Pseudomonadota</taxon>
        <taxon>Alphaproteobacteria</taxon>
        <taxon>Hyphomicrobiales</taxon>
        <taxon>Nitrobacteraceae</taxon>
        <taxon>Bradyrhizobium</taxon>
    </lineage>
</organism>
<dbReference type="EMBL" id="VITY01000002">
    <property type="protein sequence ID" value="TWC05854.1"/>
    <property type="molecule type" value="Genomic_DNA"/>
</dbReference>